<dbReference type="InterPro" id="IPR050804">
    <property type="entry name" value="MCC"/>
</dbReference>
<dbReference type="PANTHER" id="PTHR46236:SF35">
    <property type="entry name" value="MATH DOMAIN-CONTAINING PROTEIN"/>
    <property type="match status" value="1"/>
</dbReference>
<reference evidence="5" key="1">
    <citation type="submission" date="2022-08" db="EMBL/GenBank/DDBJ databases">
        <authorList>
            <person name="Gutierrez-Valencia J."/>
        </authorList>
    </citation>
    <scope>NUCLEOTIDE SEQUENCE</scope>
</reference>
<feature type="chain" id="PRO_5043606039" description="MATH domain-containing protein" evidence="3">
    <location>
        <begin position="23"/>
        <end position="397"/>
    </location>
</feature>
<dbReference type="EMBL" id="CAMGYJ010000003">
    <property type="protein sequence ID" value="CAI0389723.1"/>
    <property type="molecule type" value="Genomic_DNA"/>
</dbReference>
<evidence type="ECO:0000313" key="6">
    <source>
        <dbReference type="Proteomes" id="UP001154282"/>
    </source>
</evidence>
<organism evidence="5 6">
    <name type="scientific">Linum tenue</name>
    <dbReference type="NCBI Taxonomy" id="586396"/>
    <lineage>
        <taxon>Eukaryota</taxon>
        <taxon>Viridiplantae</taxon>
        <taxon>Streptophyta</taxon>
        <taxon>Embryophyta</taxon>
        <taxon>Tracheophyta</taxon>
        <taxon>Spermatophyta</taxon>
        <taxon>Magnoliopsida</taxon>
        <taxon>eudicotyledons</taxon>
        <taxon>Gunneridae</taxon>
        <taxon>Pentapetalae</taxon>
        <taxon>rosids</taxon>
        <taxon>fabids</taxon>
        <taxon>Malpighiales</taxon>
        <taxon>Linaceae</taxon>
        <taxon>Linum</taxon>
    </lineage>
</organism>
<dbReference type="PANTHER" id="PTHR46236">
    <property type="entry name" value="TRAF-LIKE SUPERFAMILY PROTEIN"/>
    <property type="match status" value="1"/>
</dbReference>
<dbReference type="PROSITE" id="PS50144">
    <property type="entry name" value="MATH"/>
    <property type="match status" value="1"/>
</dbReference>
<name>A0AAV0HZ77_9ROSI</name>
<sequence length="397" mass="43774">MHYLTLFSWVLASVEMATVAKGQAVMRKETNKFTWKIEKFSELKQATYSDAFSSGAQQWKVCVFPKGNNVVDKMSAYLHHVGSHQKMADGWSVLANFTLAVFSKINPEVAASSEAVAYAKPKVIKTNDQPQAAAIKASSTTPLSKHNSKVAISTPAKNQTVATTTSVVSPSSVQSTSKTLIAKLASVTSSSVGHGSYTSDPDHGSELLPQQWEKLDRFLDMTLEAISRAKSLDEVEDAATKIAAHATDPVEKTVLQEVLARLAEFKEMVPCSLSAVETSHAVESSGAEMTRAAEVRLVHRKKQLSALEAEVSRLQDEDLKLESEIKQLADRKAKVVDHMKSTAAELDRANREASKELDEFEKQHDEIKEAVENRMRAMERLAQGNASWKLFKKNLRR</sequence>
<feature type="signal peptide" evidence="3">
    <location>
        <begin position="1"/>
        <end position="22"/>
    </location>
</feature>
<keyword evidence="6" id="KW-1185">Reference proteome</keyword>
<protein>
    <recommendedName>
        <fullName evidence="4">MATH domain-containing protein</fullName>
    </recommendedName>
</protein>
<dbReference type="InterPro" id="IPR008974">
    <property type="entry name" value="TRAF-like"/>
</dbReference>
<evidence type="ECO:0000256" key="1">
    <source>
        <dbReference type="ARBA" id="ARBA00023054"/>
    </source>
</evidence>
<evidence type="ECO:0000313" key="5">
    <source>
        <dbReference type="EMBL" id="CAI0389723.1"/>
    </source>
</evidence>
<evidence type="ECO:0000256" key="2">
    <source>
        <dbReference type="SAM" id="Coils"/>
    </source>
</evidence>
<comment type="caution">
    <text evidence="5">The sequence shown here is derived from an EMBL/GenBank/DDBJ whole genome shotgun (WGS) entry which is preliminary data.</text>
</comment>
<feature type="domain" description="MATH" evidence="4">
    <location>
        <begin position="30"/>
        <end position="147"/>
    </location>
</feature>
<dbReference type="AlphaFoldDB" id="A0AAV0HZ77"/>
<dbReference type="Pfam" id="PF22486">
    <property type="entry name" value="MATH_2"/>
    <property type="match status" value="1"/>
</dbReference>
<keyword evidence="3" id="KW-0732">Signal</keyword>
<evidence type="ECO:0000259" key="4">
    <source>
        <dbReference type="PROSITE" id="PS50144"/>
    </source>
</evidence>
<dbReference type="Gene3D" id="2.60.210.10">
    <property type="entry name" value="Apoptosis, Tumor Necrosis Factor Receptor Associated Protein 2, Chain A"/>
    <property type="match status" value="1"/>
</dbReference>
<dbReference type="SUPFAM" id="SSF49599">
    <property type="entry name" value="TRAF domain-like"/>
    <property type="match status" value="1"/>
</dbReference>
<dbReference type="InterPro" id="IPR002083">
    <property type="entry name" value="MATH/TRAF_dom"/>
</dbReference>
<accession>A0AAV0HZ77</accession>
<proteinExistence type="predicted"/>
<keyword evidence="1 2" id="KW-0175">Coiled coil</keyword>
<feature type="coiled-coil region" evidence="2">
    <location>
        <begin position="297"/>
        <end position="377"/>
    </location>
</feature>
<gene>
    <name evidence="5" type="ORF">LITE_LOCUS6402</name>
</gene>
<evidence type="ECO:0000256" key="3">
    <source>
        <dbReference type="SAM" id="SignalP"/>
    </source>
</evidence>
<dbReference type="Proteomes" id="UP001154282">
    <property type="component" value="Unassembled WGS sequence"/>
</dbReference>